<evidence type="ECO:0008006" key="4">
    <source>
        <dbReference type="Google" id="ProtNLM"/>
    </source>
</evidence>
<comment type="caution">
    <text evidence="2">The sequence shown here is derived from an EMBL/GenBank/DDBJ whole genome shotgun (WGS) entry which is preliminary data.</text>
</comment>
<dbReference type="InterPro" id="IPR036116">
    <property type="entry name" value="FN3_sf"/>
</dbReference>
<dbReference type="Gene3D" id="2.130.10.10">
    <property type="entry name" value="YVTN repeat-like/Quinoprotein amine dehydrogenase"/>
    <property type="match status" value="1"/>
</dbReference>
<dbReference type="InterPro" id="IPR015943">
    <property type="entry name" value="WD40/YVTN_repeat-like_dom_sf"/>
</dbReference>
<dbReference type="Proteomes" id="UP000076661">
    <property type="component" value="Unassembled WGS sequence"/>
</dbReference>
<feature type="chain" id="PRO_5007891077" description="Fibronectin type-III domain-containing protein" evidence="1">
    <location>
        <begin position="20"/>
        <end position="1187"/>
    </location>
</feature>
<dbReference type="PATRIC" id="fig|1365257.3.peg.18"/>
<feature type="signal peptide" evidence="1">
    <location>
        <begin position="1"/>
        <end position="19"/>
    </location>
</feature>
<keyword evidence="1" id="KW-0732">Signal</keyword>
<proteinExistence type="predicted"/>
<dbReference type="SUPFAM" id="SSF50998">
    <property type="entry name" value="Quinoprotein alcohol dehydrogenase-like"/>
    <property type="match status" value="1"/>
</dbReference>
<dbReference type="EMBL" id="AUXX01000001">
    <property type="protein sequence ID" value="KZN70334.1"/>
    <property type="molecule type" value="Genomic_DNA"/>
</dbReference>
<dbReference type="InterPro" id="IPR011047">
    <property type="entry name" value="Quinoprotein_ADH-like_sf"/>
</dbReference>
<name>A0A167PC16_9GAMM</name>
<evidence type="ECO:0000256" key="1">
    <source>
        <dbReference type="SAM" id="SignalP"/>
    </source>
</evidence>
<sequence length="1187" mass="130299">MRLITACFLLFLTSFNVLASQCENAVLNTIVDENTVVKTLKGSRIYMGSDVQDQQDNVVIKIKRGNNTLYNSGTLNETQSYVISYRFPAVGVYTAELDATSYGFRETGYDREAVSLDTNCTRQINVLPLTKPQVIDSTHADLSNEHLNDHDLTGGFTVHDEGKDLVELTLFVNAIKKQSCHLTPQGTTYVCRYTISKRNLEIDKKYTFSIFAKDRFGNTTQGSFKVTVREKNTPPTVSFDVDGTSGSTADGDTHFAALGSTVSINIAGTDGDESVLNGLSDILVDVGQGLKSVREYFNSLPSYNAACNIKKNSATCKIQYRLNAHSHIRVQAIDKKSDTSDIHSVYAKAVTPAVPNIRRLDSDVSPFVGDSITLEATLDSIENLEAFYLCQFSTGNVDVDAGCSNPIKRCSLSDTVCRHEVEYSSLTGIPYNTITSQVFTVYAKKNAVNGKGKLIQVTYRNFYGIHFVLPQPNQGGNQHKYYVGDEISIGVSLSALGISSTALTSLKLYEGGPTTGREVTGLQVPGMLNLGDVIALPHPSQQPKEITVKWLTTSQYIGQDKTFTLVATDNNGRTASTSLTGVHIEDPIPETPKIGGVSITPNSESIGQYHVKIYGLSDTKQLRYEVTIAGTRVLSKSIDDFTGIEEQFVVDTRVADHNKELLVEVTAVNTSSSGQSATRTLVSLPERIINHEMAPHSPVFEGPPTQAGGPYKIKWKANADGVTSRYKLKYWPGLPHDQANVLPIELNLSSDLSTEFTVTNLAFGRYTYQVTACNSQDNCVDGQQVTLEHIAPIFSSAEIPGCTAAVIEAIDEARADNEVPNSQAYTFTLKALGVGFSPSTSYLYVRIRKTGQSFRVGATATANSVNATVSERVCRGYLNGGLALTITNAVEHNEQELKSHIVIDRTGSEYRPDLTGREYSVSDNLYLYSGSKKGLRAHKFNPEYGLTFAWESQFESTLPSEVIAKPLVESQGTTDYIYVGSLNHRFYKVTHDQMQPIPNNRVLTDWVLNTRGPILAQANIDEHRNLYVGSMDESLYSVNAQSGNIQWQYVFPGSGGLVSQPTVSGSGRIYVTTKDGELNIIDDRLIDAQALKWEYIDALSILFADEIAIWEHSQWHPDQSHVELAGLARAVYVLLQRAPSKKELSFLAFLLAEGHPYNEIINALINANPALANANDVAFISTFFNYL</sequence>
<gene>
    <name evidence="2" type="ORF">N478_00090</name>
</gene>
<organism evidence="2 3">
    <name type="scientific">Pseudoalteromonas luteoviolacea S4060-1</name>
    <dbReference type="NCBI Taxonomy" id="1365257"/>
    <lineage>
        <taxon>Bacteria</taxon>
        <taxon>Pseudomonadati</taxon>
        <taxon>Pseudomonadota</taxon>
        <taxon>Gammaproteobacteria</taxon>
        <taxon>Alteromonadales</taxon>
        <taxon>Pseudoalteromonadaceae</taxon>
        <taxon>Pseudoalteromonas</taxon>
    </lineage>
</organism>
<dbReference type="AlphaFoldDB" id="A0A167PC16"/>
<evidence type="ECO:0000313" key="3">
    <source>
        <dbReference type="Proteomes" id="UP000076661"/>
    </source>
</evidence>
<evidence type="ECO:0000313" key="2">
    <source>
        <dbReference type="EMBL" id="KZN70334.1"/>
    </source>
</evidence>
<accession>A0A167PC16</accession>
<dbReference type="RefSeq" id="WP_063379485.1">
    <property type="nucleotide sequence ID" value="NZ_AUXX01000001.1"/>
</dbReference>
<reference evidence="2 3" key="1">
    <citation type="submission" date="2013-07" db="EMBL/GenBank/DDBJ databases">
        <title>Comparative Genomic and Metabolomic Analysis of Twelve Strains of Pseudoalteromonas luteoviolacea.</title>
        <authorList>
            <person name="Vynne N.G."/>
            <person name="Mansson M."/>
            <person name="Gram L."/>
        </authorList>
    </citation>
    <scope>NUCLEOTIDE SEQUENCE [LARGE SCALE GENOMIC DNA]</scope>
    <source>
        <strain evidence="2 3">S4060-1</strain>
    </source>
</reference>
<protein>
    <recommendedName>
        <fullName evidence="4">Fibronectin type-III domain-containing protein</fullName>
    </recommendedName>
</protein>
<dbReference type="SUPFAM" id="SSF49265">
    <property type="entry name" value="Fibronectin type III"/>
    <property type="match status" value="1"/>
</dbReference>